<reference evidence="1 2" key="1">
    <citation type="submission" date="2014-09" db="EMBL/GenBank/DDBJ databases">
        <title>Sporocytophaga myxococcoides PG-01 genome sequencing.</title>
        <authorList>
            <person name="Liu L."/>
            <person name="Gao P.J."/>
            <person name="Chen G.J."/>
            <person name="Wang L.S."/>
        </authorList>
    </citation>
    <scope>NUCLEOTIDE SEQUENCE [LARGE SCALE GENOMIC DNA]</scope>
    <source>
        <strain evidence="1 2">PG-01</strain>
    </source>
</reference>
<dbReference type="STRING" id="153721.MYP_113"/>
<comment type="caution">
    <text evidence="1">The sequence shown here is derived from an EMBL/GenBank/DDBJ whole genome shotgun (WGS) entry which is preliminary data.</text>
</comment>
<protein>
    <submittedName>
        <fullName evidence="1">Uncharacterized protein</fullName>
    </submittedName>
</protein>
<dbReference type="Proteomes" id="UP000030185">
    <property type="component" value="Unassembled WGS sequence"/>
</dbReference>
<dbReference type="AlphaFoldDB" id="A0A098L8R3"/>
<sequence>MPAGSCWEAKEAISDRVIFRSPTKRDIVLRTFEFARKEQKCKVTILNHCGHVEEERLFDENPEKKLQDFLKYYQTNL</sequence>
<proteinExistence type="predicted"/>
<evidence type="ECO:0000313" key="2">
    <source>
        <dbReference type="Proteomes" id="UP000030185"/>
    </source>
</evidence>
<name>A0A098L8R3_9BACT</name>
<accession>A0A098L8R3</accession>
<dbReference type="EMBL" id="BBLT01000001">
    <property type="protein sequence ID" value="GAL82887.1"/>
    <property type="molecule type" value="Genomic_DNA"/>
</dbReference>
<keyword evidence="2" id="KW-1185">Reference proteome</keyword>
<gene>
    <name evidence="1" type="ORF">MYP_113</name>
</gene>
<organism evidence="1 2">
    <name type="scientific">Sporocytophaga myxococcoides</name>
    <dbReference type="NCBI Taxonomy" id="153721"/>
    <lineage>
        <taxon>Bacteria</taxon>
        <taxon>Pseudomonadati</taxon>
        <taxon>Bacteroidota</taxon>
        <taxon>Cytophagia</taxon>
        <taxon>Cytophagales</taxon>
        <taxon>Cytophagaceae</taxon>
        <taxon>Sporocytophaga</taxon>
    </lineage>
</organism>
<evidence type="ECO:0000313" key="1">
    <source>
        <dbReference type="EMBL" id="GAL82887.1"/>
    </source>
</evidence>